<dbReference type="InterPro" id="IPR025293">
    <property type="entry name" value="YfiR/HmsC-like"/>
</dbReference>
<comment type="caution">
    <text evidence="1">The sequence shown here is derived from an EMBL/GenBank/DDBJ whole genome shotgun (WGS) entry which is preliminary data.</text>
</comment>
<sequence>MINLKFSKNISCLAKGGIILIVIFICWSNTCFGQKIAVPENIQAALLTKVLKYNPQIPQNSQIKILVVYNDNTILDKDEFIKGLGSSMAFKAITTRELAKNISEFDVVYFMEGINGFSELCRSNKVLSVTATTRFVEEGGEISLGFGIENSKPKILVNLTSLDMEGQSFSSDILRIGKIFK</sequence>
<accession>A0A090WJU3</accession>
<name>A0A090WJU3_9FLAO</name>
<organism evidence="1 2">
    <name type="scientific">Algibacter lectus</name>
    <dbReference type="NCBI Taxonomy" id="221126"/>
    <lineage>
        <taxon>Bacteria</taxon>
        <taxon>Pseudomonadati</taxon>
        <taxon>Bacteroidota</taxon>
        <taxon>Flavobacteriia</taxon>
        <taxon>Flavobacteriales</taxon>
        <taxon>Flavobacteriaceae</taxon>
        <taxon>Algibacter</taxon>
    </lineage>
</organism>
<evidence type="ECO:0000313" key="1">
    <source>
        <dbReference type="EMBL" id="GAL77340.1"/>
    </source>
</evidence>
<evidence type="ECO:0008006" key="3">
    <source>
        <dbReference type="Google" id="ProtNLM"/>
    </source>
</evidence>
<dbReference type="AlphaFoldDB" id="A0A090WJU3"/>
<proteinExistence type="predicted"/>
<gene>
    <name evidence="1" type="ORF">JCM19274_5053</name>
</gene>
<dbReference type="Proteomes" id="UP000029643">
    <property type="component" value="Unassembled WGS sequence"/>
</dbReference>
<protein>
    <recommendedName>
        <fullName evidence="3">DUF4154 domain-containing protein</fullName>
    </recommendedName>
</protein>
<reference evidence="1 2" key="1">
    <citation type="journal article" date="2014" name="Genome Announc.">
        <title>Draft Genome Sequences of Marine Flavobacterium Algibacter lectus Strains SS8 and NR4.</title>
        <authorList>
            <person name="Takatani N."/>
            <person name="Nakanishi M."/>
            <person name="Meirelles P."/>
            <person name="Mino S."/>
            <person name="Suda W."/>
            <person name="Oshima K."/>
            <person name="Hattori M."/>
            <person name="Ohkuma M."/>
            <person name="Hosokawa M."/>
            <person name="Miyashita K."/>
            <person name="Thompson F.L."/>
            <person name="Niwa A."/>
            <person name="Sawabe T."/>
            <person name="Sawabe T."/>
        </authorList>
    </citation>
    <scope>NUCLEOTIDE SEQUENCE [LARGE SCALE GENOMIC DNA]</scope>
    <source>
        <strain evidence="2">JCM19274</strain>
    </source>
</reference>
<dbReference type="Pfam" id="PF13689">
    <property type="entry name" value="DUF4154"/>
    <property type="match status" value="1"/>
</dbReference>
<dbReference type="EMBL" id="BBNU01000001">
    <property type="protein sequence ID" value="GAL77340.1"/>
    <property type="molecule type" value="Genomic_DNA"/>
</dbReference>
<evidence type="ECO:0000313" key="2">
    <source>
        <dbReference type="Proteomes" id="UP000029643"/>
    </source>
</evidence>
<dbReference type="STRING" id="221126.SAMN04489722_102474"/>